<keyword evidence="2" id="KW-0812">Transmembrane</keyword>
<reference evidence="3 4" key="1">
    <citation type="journal article" date="2011" name="Proc. Natl. Acad. Sci. U.S.A.">
        <title>Evolutionary erosion of yeast sex chromosomes by mating-type switching accidents.</title>
        <authorList>
            <person name="Gordon J.L."/>
            <person name="Armisen D."/>
            <person name="Proux-Wera E."/>
            <person name="Oheigeartaigh S.S."/>
            <person name="Byrne K.P."/>
            <person name="Wolfe K.H."/>
        </authorList>
    </citation>
    <scope>NUCLEOTIDE SEQUENCE [LARGE SCALE GENOMIC DNA]</scope>
    <source>
        <strain evidence="4">ATCC 34711 / CBS 6284 / DSM 70876 / NBRC 10599 / NRRL Y-10934 / UCD 77-7</strain>
    </source>
</reference>
<dbReference type="STRING" id="1071380.I2H082"/>
<keyword evidence="2" id="KW-0472">Membrane</keyword>
<feature type="compositionally biased region" description="Basic residues" evidence="1">
    <location>
        <begin position="1425"/>
        <end position="1434"/>
    </location>
</feature>
<feature type="region of interest" description="Disordered" evidence="1">
    <location>
        <begin position="1425"/>
        <end position="1494"/>
    </location>
</feature>
<evidence type="ECO:0000256" key="1">
    <source>
        <dbReference type="SAM" id="MobiDB-lite"/>
    </source>
</evidence>
<feature type="compositionally biased region" description="Polar residues" evidence="1">
    <location>
        <begin position="41"/>
        <end position="65"/>
    </location>
</feature>
<name>I2H082_HENB6</name>
<dbReference type="HOGENOM" id="CLU_247057_0_0_1"/>
<feature type="region of interest" description="Disordered" evidence="1">
    <location>
        <begin position="507"/>
        <end position="581"/>
    </location>
</feature>
<sequence length="1535" mass="165004">MTVKADTIPSGLQQPWANSLQTPTTTFLISSPAMTMPIENSPVNGLNQNPSTPNMKLDGNPSSIPENSFAVDQQDATNSIQVQQTEATSIQNLNSLETTPANNQPALNTFPTNNQPTTSINNVANSPIVTTEPFNNEIITTLNTIANQPLAITASINDQPITFSNMPINQPLVSTGPVNIKPFSTSTTIVNQPLVAIESTTNQRIIPSTTLASMPLAIVDSTNSQLVTTSNELVNSRSVNNLPIIDSNTITSQPLVSVGSLNSQLITNSNDVISQLFTTTWSFDIPRKSRFSGISNSPLAAVWSVNNQSIATTNSISNLLLANSDSIKNQQLIDANFVNTQQTSSYDTLSNQILTAYYSINQQPVTTSNVIYNQPLITAGSINNGFVTISDGLENQQLAVVGLASPQPTYTYSTIDNQPLAVVGTVNNQPLYDPNTVNNQPIAVTGSANYQPITTADILAAQPLVAMEPSNIQSIDTTDALVMQPLDAKSPVNTEPIATEPIATEPVNTEPVNTEPVNTEPVNTEPVNTEPVNTEPVNTEPVNTEPVNTEPVNTEPVNTEPVNTEPVNTEPVNTEPVNTEPVNTEPIVTVDVLATQQLVALAPSNIQPIIISNTLADQPVVVTGQIDNQHFETENSQSHPSSVLPINYNTNYGVDINPPNSHFLAYSDTADNQLLNEQVISSTQPPNAIASNNASPIENISTTSSGNLLENLNSFPSQVLGTDLSTTQDKLYTLSGTILSTFSATTQGSQDLFMVSTEPTQVYDTILSQAILSVTMPSGTIPTASVLFSSKSSKRSMNTLLDFSSIIESENLSSALLSSESEYVASFTTANLSPSSSEPPSLITMIPDISVSSNFKPSVQYSTNLNSNSGNQFSATNELSIIPTLPLPETPITQIDSQELNYLTSTTSFDISNIESSNLNAIDSLQSILLGTSNYVFTDYENAPSTPSLGSIEITSLTPTSFNSYKASSSATLIGNLIPSFSISDNIIFPDVTTLSDQSLASTNLSQSSTLGEQGVNEPQSFKYTATNTISSFQGSSLDNSLILSTVNSSLEYVDVIYTTVIISNSAQLYSILDNSQNRINSFGPILSTSSRHLHINSIESETSIGDSFYTIRNNSTSDLQLLSTQSEEVLSTINANSSFTVSFSTLTSYDSSSFLPVFSATSTIDAYNTSSSQEHFELQYTTSMPTTDLYNSRVNFLSSLDTSRIVDTSKDNWSSYVTSGSDEKTLYSRSRPSYTKTTIDNSTISSSSSVIQPIEINLKSTSHLVSFNSSHKSTQKDTSTISIQGSVSRPETTPFISSTASSRDVHSKKYVESYISSGFIYFVFNETFNFTDSTTNLITDLPTTTRVLANCTTSINFPSQTLTENIQVYENWIHNGGTKPYTTHHGSSSTGAIVGGVVGGVGGTLLVVIVLGYLYWHKGTFRKERRRNGKPRTKPQIPANRANKNLNMSRKISSNPFDDSFQDEKAALPDQDSSSSLDSHLTPPATNPHNSIANTSISNYESLVSSGETSISLNSPSSASFIEPNSHAFLSELI</sequence>
<dbReference type="PANTHER" id="PTHR21523">
    <property type="match status" value="1"/>
</dbReference>
<evidence type="ECO:0000313" key="4">
    <source>
        <dbReference type="Proteomes" id="UP000002866"/>
    </source>
</evidence>
<dbReference type="eggNOG" id="ENOG502S5S1">
    <property type="taxonomic scope" value="Eukaryota"/>
</dbReference>
<accession>I2H082</accession>
<proteinExistence type="predicted"/>
<keyword evidence="4" id="KW-1185">Reference proteome</keyword>
<evidence type="ECO:0000256" key="2">
    <source>
        <dbReference type="SAM" id="Phobius"/>
    </source>
</evidence>
<dbReference type="InParanoid" id="I2H082"/>
<dbReference type="KEGG" id="tbl:TBLA_0B09680"/>
<feature type="transmembrane region" description="Helical" evidence="2">
    <location>
        <begin position="1393"/>
        <end position="1417"/>
    </location>
</feature>
<evidence type="ECO:0000313" key="3">
    <source>
        <dbReference type="EMBL" id="CCH59784.1"/>
    </source>
</evidence>
<gene>
    <name evidence="3" type="primary">TBLA0B09680</name>
    <name evidence="3" type="ORF">TBLA_0B09680</name>
</gene>
<dbReference type="EMBL" id="HE806317">
    <property type="protein sequence ID" value="CCH59784.1"/>
    <property type="molecule type" value="Genomic_DNA"/>
</dbReference>
<feature type="region of interest" description="Disordered" evidence="1">
    <location>
        <begin position="38"/>
        <end position="65"/>
    </location>
</feature>
<dbReference type="GeneID" id="14494738"/>
<dbReference type="Proteomes" id="UP000002866">
    <property type="component" value="Chromosome 2"/>
</dbReference>
<feature type="compositionally biased region" description="Polar residues" evidence="1">
    <location>
        <begin position="1443"/>
        <end position="1458"/>
    </location>
</feature>
<organism evidence="3 4">
    <name type="scientific">Henningerozyma blattae (strain ATCC 34711 / CBS 6284 / DSM 70876 / NBRC 10599 / NRRL Y-10934 / UCD 77-7)</name>
    <name type="common">Yeast</name>
    <name type="synonym">Tetrapisispora blattae</name>
    <dbReference type="NCBI Taxonomy" id="1071380"/>
    <lineage>
        <taxon>Eukaryota</taxon>
        <taxon>Fungi</taxon>
        <taxon>Dikarya</taxon>
        <taxon>Ascomycota</taxon>
        <taxon>Saccharomycotina</taxon>
        <taxon>Saccharomycetes</taxon>
        <taxon>Saccharomycetales</taxon>
        <taxon>Saccharomycetaceae</taxon>
        <taxon>Henningerozyma</taxon>
    </lineage>
</organism>
<dbReference type="PANTHER" id="PTHR21523:SF47">
    <property type="entry name" value="SALIVARY GLUE PROTEIN SGS-3"/>
    <property type="match status" value="1"/>
</dbReference>
<protein>
    <submittedName>
        <fullName evidence="3">Uncharacterized protein</fullName>
    </submittedName>
</protein>
<keyword evidence="2" id="KW-1133">Transmembrane helix</keyword>
<feature type="compositionally biased region" description="Low complexity" evidence="1">
    <location>
        <begin position="1469"/>
        <end position="1485"/>
    </location>
</feature>
<dbReference type="OrthoDB" id="3565477at2759"/>
<dbReference type="RefSeq" id="XP_004179303.1">
    <property type="nucleotide sequence ID" value="XM_004179255.1"/>
</dbReference>